<evidence type="ECO:0000256" key="1">
    <source>
        <dbReference type="SAM" id="MobiDB-lite"/>
    </source>
</evidence>
<dbReference type="GO" id="GO:0003735">
    <property type="term" value="F:structural constituent of ribosome"/>
    <property type="evidence" value="ECO:0007669"/>
    <property type="project" value="InterPro"/>
</dbReference>
<gene>
    <name evidence="2" type="ORF">FISHEDRAFT_22887</name>
</gene>
<keyword evidence="3" id="KW-1185">Reference proteome</keyword>
<name>A0A0D7AE69_9AGAR</name>
<dbReference type="Proteomes" id="UP000054144">
    <property type="component" value="Unassembled WGS sequence"/>
</dbReference>
<feature type="non-terminal residue" evidence="2">
    <location>
        <position position="1"/>
    </location>
</feature>
<dbReference type="Gene3D" id="6.20.130.10">
    <property type="match status" value="1"/>
</dbReference>
<protein>
    <submittedName>
        <fullName evidence="2">Uncharacterized protein</fullName>
    </submittedName>
</protein>
<organism evidence="2 3">
    <name type="scientific">Fistulina hepatica ATCC 64428</name>
    <dbReference type="NCBI Taxonomy" id="1128425"/>
    <lineage>
        <taxon>Eukaryota</taxon>
        <taxon>Fungi</taxon>
        <taxon>Dikarya</taxon>
        <taxon>Basidiomycota</taxon>
        <taxon>Agaricomycotina</taxon>
        <taxon>Agaricomycetes</taxon>
        <taxon>Agaricomycetidae</taxon>
        <taxon>Agaricales</taxon>
        <taxon>Fistulinaceae</taxon>
        <taxon>Fistulina</taxon>
    </lineage>
</organism>
<dbReference type="OrthoDB" id="5587740at2759"/>
<proteinExistence type="predicted"/>
<dbReference type="GO" id="GO:0032543">
    <property type="term" value="P:mitochondrial translation"/>
    <property type="evidence" value="ECO:0007669"/>
    <property type="project" value="InterPro"/>
</dbReference>
<feature type="non-terminal residue" evidence="2">
    <location>
        <position position="96"/>
    </location>
</feature>
<reference evidence="2 3" key="1">
    <citation type="journal article" date="2015" name="Fungal Genet. Biol.">
        <title>Evolution of novel wood decay mechanisms in Agaricales revealed by the genome sequences of Fistulina hepatica and Cylindrobasidium torrendii.</title>
        <authorList>
            <person name="Floudas D."/>
            <person name="Held B.W."/>
            <person name="Riley R."/>
            <person name="Nagy L.G."/>
            <person name="Koehler G."/>
            <person name="Ransdell A.S."/>
            <person name="Younus H."/>
            <person name="Chow J."/>
            <person name="Chiniquy J."/>
            <person name="Lipzen A."/>
            <person name="Tritt A."/>
            <person name="Sun H."/>
            <person name="Haridas S."/>
            <person name="LaButti K."/>
            <person name="Ohm R.A."/>
            <person name="Kues U."/>
            <person name="Blanchette R.A."/>
            <person name="Grigoriev I.V."/>
            <person name="Minto R.E."/>
            <person name="Hibbett D.S."/>
        </authorList>
    </citation>
    <scope>NUCLEOTIDE SEQUENCE [LARGE SCALE GENOMIC DNA]</scope>
    <source>
        <strain evidence="2 3">ATCC 64428</strain>
    </source>
</reference>
<evidence type="ECO:0000313" key="3">
    <source>
        <dbReference type="Proteomes" id="UP000054144"/>
    </source>
</evidence>
<dbReference type="PANTHER" id="PTHR28174:SF1">
    <property type="entry name" value="LARGE RIBOSOMAL SUBUNIT PROTEIN BL31M"/>
    <property type="match status" value="1"/>
</dbReference>
<sequence>RSKSTSPYGRTHVTRRLKRAELPNPVVPMFPQRIVRADGASFTHYTTSPRPFMRLSRDTSNSPIWNTHLWALGDAQDENELTGRLGRFTRRFQEDG</sequence>
<evidence type="ECO:0000313" key="2">
    <source>
        <dbReference type="EMBL" id="KIY49622.1"/>
    </source>
</evidence>
<dbReference type="EMBL" id="KN881721">
    <property type="protein sequence ID" value="KIY49622.1"/>
    <property type="molecule type" value="Genomic_DNA"/>
</dbReference>
<dbReference type="InterPro" id="IPR034600">
    <property type="entry name" value="Ribosomal_bL31m"/>
</dbReference>
<dbReference type="AlphaFoldDB" id="A0A0D7AE69"/>
<dbReference type="PANTHER" id="PTHR28174">
    <property type="entry name" value="54S RIBOSOMAL PROTEIN L36, MITOCHONDRIAL"/>
    <property type="match status" value="1"/>
</dbReference>
<accession>A0A0D7AE69</accession>
<feature type="region of interest" description="Disordered" evidence="1">
    <location>
        <begin position="1"/>
        <end position="20"/>
    </location>
</feature>
<dbReference type="GO" id="GO:0005762">
    <property type="term" value="C:mitochondrial large ribosomal subunit"/>
    <property type="evidence" value="ECO:0007669"/>
    <property type="project" value="InterPro"/>
</dbReference>